<evidence type="ECO:0000256" key="8">
    <source>
        <dbReference type="SAM" id="Phobius"/>
    </source>
</evidence>
<keyword evidence="3" id="KW-0808">Transferase</keyword>
<reference evidence="12 13" key="1">
    <citation type="journal article" date="2023" name="ISME J.">
        <title>Cultivation and genomic characterization of novel and ubiquitous marine nitrite-oxidizing bacteria from the Nitrospirales.</title>
        <authorList>
            <person name="Mueller A.J."/>
            <person name="Daebeler A."/>
            <person name="Herbold C.W."/>
            <person name="Kirkegaard R.H."/>
            <person name="Daims H."/>
        </authorList>
    </citation>
    <scope>NUCLEOTIDE SEQUENCE [LARGE SCALE GENOMIC DNA]</scope>
    <source>
        <strain evidence="12 13">EB</strain>
    </source>
</reference>
<keyword evidence="4" id="KW-0547">Nucleotide-binding</keyword>
<dbReference type="PANTHER" id="PTHR43065">
    <property type="entry name" value="SENSOR HISTIDINE KINASE"/>
    <property type="match status" value="1"/>
</dbReference>
<dbReference type="NCBIfam" id="TIGR00229">
    <property type="entry name" value="sensory_box"/>
    <property type="match status" value="2"/>
</dbReference>
<dbReference type="InterPro" id="IPR003594">
    <property type="entry name" value="HATPase_dom"/>
</dbReference>
<dbReference type="Pfam" id="PF13426">
    <property type="entry name" value="PAS_9"/>
    <property type="match status" value="2"/>
</dbReference>
<dbReference type="InterPro" id="IPR036890">
    <property type="entry name" value="HATPase_C_sf"/>
</dbReference>
<protein>
    <submittedName>
        <fullName evidence="12">PAS domain S-box protein</fullName>
    </submittedName>
</protein>
<feature type="domain" description="PAC" evidence="10">
    <location>
        <begin position="640"/>
        <end position="690"/>
    </location>
</feature>
<dbReference type="Pfam" id="PF21623">
    <property type="entry name" value="HK_sensor_dom_bact"/>
    <property type="match status" value="1"/>
</dbReference>
<dbReference type="Gene3D" id="3.30.450.40">
    <property type="match status" value="1"/>
</dbReference>
<dbReference type="InterPro" id="IPR001610">
    <property type="entry name" value="PAC"/>
</dbReference>
<sequence length="1021" mass="114006">MFTKAQWGFSTKLAVLVGVSVLVTGSIIFLWTYQSFHAALVTQTLDEVGNEALVASVRLTASIDRVSEDVRFLSDMPPVQEIIRATESKDRRSRDGEISKAQLAGLFVEMLKAKPLYLQIRFIGVADHGLELVKVERVGGTILVVPPSQLESKEHRDYFQETITQQESTAPYISPITLTRQHNQIQSPYLPVMRVGLPVFSEFTGELFGLIVVNVNMGLIFLERTSSLPSFQTLYIVNEDGEFLVHPNPEKTFRFEFGQSHQLADQFPEVAGQFGNLNTQSPPLVWESREGSQVLGIHKAYLDPPNQQRFLGVMVEDSYEHALAQVVALRNQTIAVGLGLLILAFLAAQFFSRKMTRPLFEIAQAAINVGKGIAGIRIPVQGKDEIGQLAQSFNTMVEQIEDRTKLADLESEMAVAISQADRMGVMLQDCTNALGLHLKVAYTGIWLVNEVNQSLEFQARAGWDSQLEGVPQVKALGHEEAERIATERTSYWTNTIIGDPGIVNQHWAKQDNLVAFAGYPLMLGERVLGVVVLFARQSFSAVTLHGLERVMDRLTLGIDRFRQEELFKTIVESSPNGLLMVNPDGKITVSNHRMETLFGYSRTELLGQPVEMLVPNRFRDIHPGERTTFFGNPKPRAMGAGRDLYGRRKDGSECAIEIGLNPVRTDQGLFVLASVVDITERKQAEERFRLVFEASPSAILLVDADGIMTLVNKQTEELFGYTRDEMVGHLVEMLVPQRFRTLHSEQREGFFRMPSTRQMGKGRDLFGLRKDGSEFPTEIGLNPVTMDQGTFVLVSIVDITERVQAGKRLLDSLQEKEVLLKEVHHRVKNNLAVIGSLFYLQSTTTQSQEVRRILQDCQDRVRSMALVHERLYGSDDLASVNFAEYAEELAMHLFRNYSLDPDAIQLKLDLENISLDIDQAIPCGLILTELISNALKHAFPKGRSGVIQITLKRIAENRIVLRVVDDGVGLPDEPTLTTSRSLGMRLVNSLATQLDAVLQFLHGNPGTKAQLEVEVSNGSKL</sequence>
<keyword evidence="8" id="KW-1133">Transmembrane helix</keyword>
<dbReference type="InterPro" id="IPR003018">
    <property type="entry name" value="GAF"/>
</dbReference>
<dbReference type="InterPro" id="IPR035965">
    <property type="entry name" value="PAS-like_dom_sf"/>
</dbReference>
<dbReference type="PROSITE" id="PS50885">
    <property type="entry name" value="HAMP"/>
    <property type="match status" value="1"/>
</dbReference>
<name>A0ABU3K3R7_9BACT</name>
<evidence type="ECO:0000256" key="3">
    <source>
        <dbReference type="ARBA" id="ARBA00022679"/>
    </source>
</evidence>
<dbReference type="SMART" id="SM00065">
    <property type="entry name" value="GAF"/>
    <property type="match status" value="1"/>
</dbReference>
<dbReference type="SMART" id="SM00387">
    <property type="entry name" value="HATPase_c"/>
    <property type="match status" value="1"/>
</dbReference>
<dbReference type="InterPro" id="IPR029151">
    <property type="entry name" value="Sensor-like_sf"/>
</dbReference>
<dbReference type="SMART" id="SM00086">
    <property type="entry name" value="PAC"/>
    <property type="match status" value="2"/>
</dbReference>
<dbReference type="Pfam" id="PF00672">
    <property type="entry name" value="HAMP"/>
    <property type="match status" value="1"/>
</dbReference>
<dbReference type="InterPro" id="IPR048760">
    <property type="entry name" value="VP0354-like_sensor_dom"/>
</dbReference>
<dbReference type="PANTHER" id="PTHR43065:SF23">
    <property type="entry name" value="SENSOR HISTIDINE KINASE PDTAS"/>
    <property type="match status" value="1"/>
</dbReference>
<dbReference type="Gene3D" id="6.10.340.10">
    <property type="match status" value="1"/>
</dbReference>
<evidence type="ECO:0000313" key="13">
    <source>
        <dbReference type="Proteomes" id="UP001250932"/>
    </source>
</evidence>
<dbReference type="PROSITE" id="PS50113">
    <property type="entry name" value="PAC"/>
    <property type="match status" value="2"/>
</dbReference>
<evidence type="ECO:0000256" key="2">
    <source>
        <dbReference type="ARBA" id="ARBA00022553"/>
    </source>
</evidence>
<dbReference type="CDD" id="cd00130">
    <property type="entry name" value="PAS"/>
    <property type="match status" value="2"/>
</dbReference>
<evidence type="ECO:0000259" key="11">
    <source>
        <dbReference type="PROSITE" id="PS50885"/>
    </source>
</evidence>
<dbReference type="RefSeq" id="WP_313831387.1">
    <property type="nucleotide sequence ID" value="NZ_JAQOUE010000001.1"/>
</dbReference>
<keyword evidence="8" id="KW-0472">Membrane</keyword>
<feature type="domain" description="HAMP" evidence="11">
    <location>
        <begin position="353"/>
        <end position="405"/>
    </location>
</feature>
<dbReference type="InterPro" id="IPR000700">
    <property type="entry name" value="PAS-assoc_C"/>
</dbReference>
<keyword evidence="13" id="KW-1185">Reference proteome</keyword>
<dbReference type="InterPro" id="IPR011495">
    <property type="entry name" value="Sig_transdc_His_kin_sub2_dim/P"/>
</dbReference>
<dbReference type="SUPFAM" id="SSF158472">
    <property type="entry name" value="HAMP domain-like"/>
    <property type="match status" value="1"/>
</dbReference>
<proteinExistence type="predicted"/>
<evidence type="ECO:0000256" key="5">
    <source>
        <dbReference type="ARBA" id="ARBA00022777"/>
    </source>
</evidence>
<dbReference type="Gene3D" id="3.30.450.20">
    <property type="entry name" value="PAS domain"/>
    <property type="match status" value="3"/>
</dbReference>
<dbReference type="SUPFAM" id="SSF55874">
    <property type="entry name" value="ATPase domain of HSP90 chaperone/DNA topoisomerase II/histidine kinase"/>
    <property type="match status" value="1"/>
</dbReference>
<dbReference type="InterPro" id="IPR000014">
    <property type="entry name" value="PAS"/>
</dbReference>
<evidence type="ECO:0000256" key="6">
    <source>
        <dbReference type="ARBA" id="ARBA00022840"/>
    </source>
</evidence>
<keyword evidence="2" id="KW-0597">Phosphoprotein</keyword>
<feature type="transmembrane region" description="Helical" evidence="8">
    <location>
        <begin position="12"/>
        <end position="33"/>
    </location>
</feature>
<evidence type="ECO:0000256" key="7">
    <source>
        <dbReference type="ARBA" id="ARBA00023012"/>
    </source>
</evidence>
<dbReference type="EMBL" id="JAQOUE010000001">
    <property type="protein sequence ID" value="MDT7041028.1"/>
    <property type="molecule type" value="Genomic_DNA"/>
</dbReference>
<evidence type="ECO:0000259" key="10">
    <source>
        <dbReference type="PROSITE" id="PS50113"/>
    </source>
</evidence>
<dbReference type="Pfam" id="PF02518">
    <property type="entry name" value="HATPase_c"/>
    <property type="match status" value="1"/>
</dbReference>
<comment type="subcellular location">
    <subcellularLocation>
        <location evidence="1">Membrane</location>
    </subcellularLocation>
</comment>
<evidence type="ECO:0000313" key="12">
    <source>
        <dbReference type="EMBL" id="MDT7041028.1"/>
    </source>
</evidence>
<comment type="caution">
    <text evidence="12">The sequence shown here is derived from an EMBL/GenBank/DDBJ whole genome shotgun (WGS) entry which is preliminary data.</text>
</comment>
<dbReference type="InterPro" id="IPR003660">
    <property type="entry name" value="HAMP_dom"/>
</dbReference>
<evidence type="ECO:0000259" key="9">
    <source>
        <dbReference type="PROSITE" id="PS50112"/>
    </source>
</evidence>
<dbReference type="Pfam" id="PF07568">
    <property type="entry name" value="HisKA_2"/>
    <property type="match status" value="1"/>
</dbReference>
<feature type="domain" description="PAS" evidence="9">
    <location>
        <begin position="684"/>
        <end position="737"/>
    </location>
</feature>
<dbReference type="SUPFAM" id="SSF55781">
    <property type="entry name" value="GAF domain-like"/>
    <property type="match status" value="1"/>
</dbReference>
<evidence type="ECO:0000256" key="1">
    <source>
        <dbReference type="ARBA" id="ARBA00004370"/>
    </source>
</evidence>
<dbReference type="PROSITE" id="PS50112">
    <property type="entry name" value="PAS"/>
    <property type="match status" value="2"/>
</dbReference>
<dbReference type="Gene3D" id="3.30.565.10">
    <property type="entry name" value="Histidine kinase-like ATPase, C-terminal domain"/>
    <property type="match status" value="1"/>
</dbReference>
<dbReference type="SUPFAM" id="SSF103190">
    <property type="entry name" value="Sensory domain-like"/>
    <property type="match status" value="2"/>
</dbReference>
<dbReference type="SUPFAM" id="SSF55785">
    <property type="entry name" value="PYP-like sensor domain (PAS domain)"/>
    <property type="match status" value="2"/>
</dbReference>
<evidence type="ECO:0000256" key="4">
    <source>
        <dbReference type="ARBA" id="ARBA00022741"/>
    </source>
</evidence>
<dbReference type="Proteomes" id="UP001250932">
    <property type="component" value="Unassembled WGS sequence"/>
</dbReference>
<gene>
    <name evidence="12" type="ORF">PPG34_01620</name>
</gene>
<keyword evidence="5" id="KW-0418">Kinase</keyword>
<dbReference type="SMART" id="SM00304">
    <property type="entry name" value="HAMP"/>
    <property type="match status" value="1"/>
</dbReference>
<dbReference type="InterPro" id="IPR029016">
    <property type="entry name" value="GAF-like_dom_sf"/>
</dbReference>
<dbReference type="SMART" id="SM00091">
    <property type="entry name" value="PAS"/>
    <property type="match status" value="2"/>
</dbReference>
<organism evidence="12 13">
    <name type="scientific">Candidatus Nitronereus thalassa</name>
    <dbReference type="NCBI Taxonomy" id="3020898"/>
    <lineage>
        <taxon>Bacteria</taxon>
        <taxon>Pseudomonadati</taxon>
        <taxon>Nitrospirota</taxon>
        <taxon>Nitrospiria</taxon>
        <taxon>Nitrospirales</taxon>
        <taxon>Nitrospiraceae</taxon>
        <taxon>Candidatus Nitronereus</taxon>
    </lineage>
</organism>
<keyword evidence="7" id="KW-0902">Two-component regulatory system</keyword>
<keyword evidence="8" id="KW-0812">Transmembrane</keyword>
<dbReference type="CDD" id="cd06225">
    <property type="entry name" value="HAMP"/>
    <property type="match status" value="1"/>
</dbReference>
<feature type="domain" description="PAS" evidence="9">
    <location>
        <begin position="563"/>
        <end position="616"/>
    </location>
</feature>
<feature type="domain" description="PAC" evidence="10">
    <location>
        <begin position="761"/>
        <end position="811"/>
    </location>
</feature>
<keyword evidence="6" id="KW-0067">ATP-binding</keyword>
<accession>A0ABU3K3R7</accession>